<dbReference type="GO" id="GO:0004519">
    <property type="term" value="F:endonuclease activity"/>
    <property type="evidence" value="ECO:0007669"/>
    <property type="project" value="UniProtKB-KW"/>
</dbReference>
<dbReference type="GO" id="GO:0003676">
    <property type="term" value="F:nucleic acid binding"/>
    <property type="evidence" value="ECO:0007669"/>
    <property type="project" value="InterPro"/>
</dbReference>
<evidence type="ECO:0000313" key="5">
    <source>
        <dbReference type="EMBL" id="MCG2431882.1"/>
    </source>
</evidence>
<evidence type="ECO:0000256" key="1">
    <source>
        <dbReference type="ARBA" id="ARBA00022741"/>
    </source>
</evidence>
<evidence type="ECO:0000313" key="6">
    <source>
        <dbReference type="Proteomes" id="UP001139462"/>
    </source>
</evidence>
<dbReference type="InterPro" id="IPR011335">
    <property type="entry name" value="Restrct_endonuc-II-like"/>
</dbReference>
<proteinExistence type="predicted"/>
<keyword evidence="1 3" id="KW-0547">Nucleotide-binding</keyword>
<sequence length="280" mass="32225">MGEINIKIEKFNGDIEEFKVEKLKNSLRRSKASENEIDQVVNKIMPTLYDGMKSKEIYKTAYSILKKLNRVSASKYSLKRAILDLGPTGFPFESLIGAVLKHHGYTTRVGVTLQGECITHEVDVLAEKDGNAYTVECKFHADPRAVSNVKVPLYINSRFLDIQRQWNKDSEKKSHLKQGWLVTNTRFSKDAIDYSECVGLHLMSWDYPDNNGIKHNIDKYTLYPITTLTTLTKKEKHLLIEKNVILTKELYESSFLLEEIGLSPIRRKRVLNEIKKLCNL</sequence>
<organism evidence="5 6">
    <name type="scientific">Aequorivita xiaoshiensis</name>
    <dbReference type="NCBI Taxonomy" id="2874476"/>
    <lineage>
        <taxon>Bacteria</taxon>
        <taxon>Pseudomonadati</taxon>
        <taxon>Bacteroidota</taxon>
        <taxon>Flavobacteriia</taxon>
        <taxon>Flavobacteriales</taxon>
        <taxon>Flavobacteriaceae</taxon>
        <taxon>Aequorivita</taxon>
    </lineage>
</organism>
<keyword evidence="5" id="KW-0378">Hydrolase</keyword>
<evidence type="ECO:0000256" key="3">
    <source>
        <dbReference type="PROSITE-ProRule" id="PRU00492"/>
    </source>
</evidence>
<dbReference type="SUPFAM" id="SSF52980">
    <property type="entry name" value="Restriction endonuclease-like"/>
    <property type="match status" value="1"/>
</dbReference>
<dbReference type="Proteomes" id="UP001139462">
    <property type="component" value="Unassembled WGS sequence"/>
</dbReference>
<protein>
    <submittedName>
        <fullName evidence="5">Restriction endonuclease</fullName>
        <ecNumber evidence="5">3.1.21.-</ecNumber>
    </submittedName>
</protein>
<keyword evidence="6" id="KW-1185">Reference proteome</keyword>
<comment type="caution">
    <text evidence="5">The sequence shown here is derived from an EMBL/GenBank/DDBJ whole genome shotgun (WGS) entry which is preliminary data.</text>
</comment>
<keyword evidence="2 3" id="KW-0067">ATP-binding</keyword>
<dbReference type="EC" id="3.1.21.-" evidence="5"/>
<gene>
    <name evidence="5" type="ORF">K8344_12180</name>
</gene>
<dbReference type="InterPro" id="IPR005144">
    <property type="entry name" value="ATP-cone_dom"/>
</dbReference>
<dbReference type="Pfam" id="PF03477">
    <property type="entry name" value="ATP-cone"/>
    <property type="match status" value="1"/>
</dbReference>
<reference evidence="5" key="1">
    <citation type="submission" date="2021-09" db="EMBL/GenBank/DDBJ databases">
        <title>Genome of Aequorivita sp. strain F64183.</title>
        <authorList>
            <person name="Wang Y."/>
        </authorList>
    </citation>
    <scope>NUCLEOTIDE SEQUENCE</scope>
    <source>
        <strain evidence="5">F64183</strain>
    </source>
</reference>
<keyword evidence="5" id="KW-0255">Endonuclease</keyword>
<dbReference type="PROSITE" id="PS51161">
    <property type="entry name" value="ATP_CONE"/>
    <property type="match status" value="1"/>
</dbReference>
<accession>A0A9X1R4Q3</accession>
<name>A0A9X1R4Q3_9FLAO</name>
<dbReference type="InterPro" id="IPR011856">
    <property type="entry name" value="tRNA_endonuc-like_dom_sf"/>
</dbReference>
<dbReference type="RefSeq" id="WP_237608961.1">
    <property type="nucleotide sequence ID" value="NZ_JAIRBB010000013.1"/>
</dbReference>
<keyword evidence="5" id="KW-0540">Nuclease</keyword>
<dbReference type="GO" id="GO:0016787">
    <property type="term" value="F:hydrolase activity"/>
    <property type="evidence" value="ECO:0007669"/>
    <property type="project" value="UniProtKB-KW"/>
</dbReference>
<evidence type="ECO:0000256" key="2">
    <source>
        <dbReference type="ARBA" id="ARBA00022840"/>
    </source>
</evidence>
<feature type="domain" description="ATP-cone" evidence="4">
    <location>
        <begin position="6"/>
        <end position="87"/>
    </location>
</feature>
<dbReference type="AlphaFoldDB" id="A0A9X1R4Q3"/>
<dbReference type="GO" id="GO:0005524">
    <property type="term" value="F:ATP binding"/>
    <property type="evidence" value="ECO:0007669"/>
    <property type="project" value="UniProtKB-UniRule"/>
</dbReference>
<evidence type="ECO:0000259" key="4">
    <source>
        <dbReference type="PROSITE" id="PS51161"/>
    </source>
</evidence>
<dbReference type="EMBL" id="JAIRBB010000013">
    <property type="protein sequence ID" value="MCG2431882.1"/>
    <property type="molecule type" value="Genomic_DNA"/>
</dbReference>
<dbReference type="Gene3D" id="3.40.1350.10">
    <property type="match status" value="1"/>
</dbReference>